<organism evidence="1 2">
    <name type="scientific">Talaromyces rugulosus</name>
    <name type="common">Penicillium rugulosum</name>
    <dbReference type="NCBI Taxonomy" id="121627"/>
    <lineage>
        <taxon>Eukaryota</taxon>
        <taxon>Fungi</taxon>
        <taxon>Dikarya</taxon>
        <taxon>Ascomycota</taxon>
        <taxon>Pezizomycotina</taxon>
        <taxon>Eurotiomycetes</taxon>
        <taxon>Eurotiomycetidae</taxon>
        <taxon>Eurotiales</taxon>
        <taxon>Trichocomaceae</taxon>
        <taxon>Talaromyces</taxon>
        <taxon>Talaromyces sect. Islandici</taxon>
    </lineage>
</organism>
<protein>
    <submittedName>
        <fullName evidence="1">Uncharacterized protein</fullName>
    </submittedName>
</protein>
<dbReference type="GeneID" id="55999132"/>
<proteinExistence type="predicted"/>
<dbReference type="AlphaFoldDB" id="A0A7H8RFI9"/>
<accession>A0A7H8RFI9</accession>
<evidence type="ECO:0000313" key="2">
    <source>
        <dbReference type="Proteomes" id="UP000509510"/>
    </source>
</evidence>
<sequence>MDPGGKRHVMLGEDDLRVFGLLQTNTKALLYQATSVCSATKTKLVRDYAEAIRKYANANKTSTGIRDQEFPESRQRTIVQQAIPRSIHRRSQSALLTIVYEVGMTHFHQNLDYFLTPGRGPNAAANTLAHFSAWEATGEFSESLDSDIITQLVQDHCLPFLDVFPWPRVSSSDTQSALELLRRGIHAVDPLVILTLGGETSKMALADFGHTYQARSRYHYDRSRPGALHRPGTIHLRNFDALPDRKQDCDWAVIVLSNDPGSLYYSAHVRPAATRLFCLTTAIPNLLCCFLTPEKQENSKILDDKEVLCNAWKSLYQWIMRKKSRFSIETAIEDLSSFAQIEITEDDGPSEPSNRYRVILTPEEVDSTTLMTRTSLAGKMNSAVAISSTTLLSPEMLYPRTLTMSGILSSRPAELTSAIPSATLWV</sequence>
<dbReference type="OrthoDB" id="2269179at2759"/>
<dbReference type="KEGG" id="trg:TRUGW13939_11655"/>
<dbReference type="EMBL" id="CP055903">
    <property type="protein sequence ID" value="QKX64481.1"/>
    <property type="molecule type" value="Genomic_DNA"/>
</dbReference>
<dbReference type="Proteomes" id="UP000509510">
    <property type="component" value="Chromosome VI"/>
</dbReference>
<dbReference type="RefSeq" id="XP_035350654.1">
    <property type="nucleotide sequence ID" value="XM_035494761.1"/>
</dbReference>
<keyword evidence="2" id="KW-1185">Reference proteome</keyword>
<gene>
    <name evidence="1" type="ORF">TRUGW13939_11655</name>
</gene>
<evidence type="ECO:0000313" key="1">
    <source>
        <dbReference type="EMBL" id="QKX64481.1"/>
    </source>
</evidence>
<reference evidence="2" key="1">
    <citation type="submission" date="2020-06" db="EMBL/GenBank/DDBJ databases">
        <title>A chromosome-scale genome assembly of Talaromyces rugulosus W13939.</title>
        <authorList>
            <person name="Wang B."/>
            <person name="Guo L."/>
            <person name="Ye K."/>
            <person name="Wang L."/>
        </authorList>
    </citation>
    <scope>NUCLEOTIDE SEQUENCE [LARGE SCALE GENOMIC DNA]</scope>
    <source>
        <strain evidence="2">W13939</strain>
    </source>
</reference>
<name>A0A7H8RFI9_TALRU</name>